<dbReference type="InterPro" id="IPR045073">
    <property type="entry name" value="Omega/Tau-like"/>
</dbReference>
<evidence type="ECO:0000313" key="8">
    <source>
        <dbReference type="Proteomes" id="UP000594263"/>
    </source>
</evidence>
<protein>
    <recommendedName>
        <fullName evidence="1">glutathione transferase</fullName>
        <ecNumber evidence="1">2.5.1.18</ecNumber>
    </recommendedName>
</protein>
<dbReference type="Pfam" id="PF00043">
    <property type="entry name" value="GST_C"/>
    <property type="match status" value="1"/>
</dbReference>
<dbReference type="SUPFAM" id="SSF52833">
    <property type="entry name" value="Thioredoxin-like"/>
    <property type="match status" value="1"/>
</dbReference>
<dbReference type="SFLD" id="SFLDG00358">
    <property type="entry name" value="Main_(cytGST)"/>
    <property type="match status" value="1"/>
</dbReference>
<dbReference type="EnsemblPlants" id="Kaladp0012s0107.1.v1.1">
    <property type="protein sequence ID" value="Kaladp0012s0107.1.v1.1"/>
    <property type="gene ID" value="Kaladp0012s0107.v1.1"/>
</dbReference>
<evidence type="ECO:0000259" key="6">
    <source>
        <dbReference type="PROSITE" id="PS50405"/>
    </source>
</evidence>
<dbReference type="GO" id="GO:0006749">
    <property type="term" value="P:glutathione metabolic process"/>
    <property type="evidence" value="ECO:0007669"/>
    <property type="project" value="InterPro"/>
</dbReference>
<evidence type="ECO:0000256" key="2">
    <source>
        <dbReference type="ARBA" id="ARBA00022679"/>
    </source>
</evidence>
<evidence type="ECO:0000256" key="1">
    <source>
        <dbReference type="ARBA" id="ARBA00012452"/>
    </source>
</evidence>
<dbReference type="InterPro" id="IPR010987">
    <property type="entry name" value="Glutathione-S-Trfase_C-like"/>
</dbReference>
<dbReference type="SUPFAM" id="SSF47616">
    <property type="entry name" value="GST C-terminal domain-like"/>
    <property type="match status" value="1"/>
</dbReference>
<dbReference type="InterPro" id="IPR036249">
    <property type="entry name" value="Thioredoxin-like_sf"/>
</dbReference>
<feature type="domain" description="GST C-terminal" evidence="6">
    <location>
        <begin position="90"/>
        <end position="215"/>
    </location>
</feature>
<keyword evidence="2" id="KW-0808">Transferase</keyword>
<comment type="similarity">
    <text evidence="3">Belongs to the GST superfamily. Tau family.</text>
</comment>
<dbReference type="GO" id="GO:0004364">
    <property type="term" value="F:glutathione transferase activity"/>
    <property type="evidence" value="ECO:0007669"/>
    <property type="project" value="UniProtKB-EC"/>
</dbReference>
<dbReference type="Pfam" id="PF02798">
    <property type="entry name" value="GST_N"/>
    <property type="match status" value="1"/>
</dbReference>
<evidence type="ECO:0000256" key="4">
    <source>
        <dbReference type="ARBA" id="ARBA00047960"/>
    </source>
</evidence>
<keyword evidence="8" id="KW-1185">Reference proteome</keyword>
<dbReference type="SFLD" id="SFLDG01152">
    <property type="entry name" value="Main.3:_Omega-_and_Tau-like"/>
    <property type="match status" value="1"/>
</dbReference>
<feature type="domain" description="GST N-terminal" evidence="5">
    <location>
        <begin position="5"/>
        <end position="84"/>
    </location>
</feature>
<proteinExistence type="inferred from homology"/>
<dbReference type="Gramene" id="Kaladp0012s0107.1.v1.1">
    <property type="protein sequence ID" value="Kaladp0012s0107.1.v1.1"/>
    <property type="gene ID" value="Kaladp0012s0107.v1.1"/>
</dbReference>
<organism evidence="7 8">
    <name type="scientific">Kalanchoe fedtschenkoi</name>
    <name type="common">Lavender scallops</name>
    <name type="synonym">South American air plant</name>
    <dbReference type="NCBI Taxonomy" id="63787"/>
    <lineage>
        <taxon>Eukaryota</taxon>
        <taxon>Viridiplantae</taxon>
        <taxon>Streptophyta</taxon>
        <taxon>Embryophyta</taxon>
        <taxon>Tracheophyta</taxon>
        <taxon>Spermatophyta</taxon>
        <taxon>Magnoliopsida</taxon>
        <taxon>eudicotyledons</taxon>
        <taxon>Gunneridae</taxon>
        <taxon>Pentapetalae</taxon>
        <taxon>Saxifragales</taxon>
        <taxon>Crassulaceae</taxon>
        <taxon>Kalanchoe</taxon>
    </lineage>
</organism>
<dbReference type="InterPro" id="IPR004046">
    <property type="entry name" value="GST_C"/>
</dbReference>
<dbReference type="FunFam" id="3.40.30.10:FF:000044">
    <property type="entry name" value="Glutathione S-transferase GSTU6"/>
    <property type="match status" value="1"/>
</dbReference>
<dbReference type="CDD" id="cd03058">
    <property type="entry name" value="GST_N_Tau"/>
    <property type="match status" value="1"/>
</dbReference>
<dbReference type="PANTHER" id="PTHR11260">
    <property type="entry name" value="GLUTATHIONE S-TRANSFERASE, GST, SUPERFAMILY, GST DOMAIN CONTAINING"/>
    <property type="match status" value="1"/>
</dbReference>
<dbReference type="OMA" id="FPRLFTW"/>
<dbReference type="Gene3D" id="1.20.1050.10">
    <property type="match status" value="1"/>
</dbReference>
<dbReference type="PROSITE" id="PS50405">
    <property type="entry name" value="GST_CTER"/>
    <property type="match status" value="1"/>
</dbReference>
<dbReference type="InterPro" id="IPR036282">
    <property type="entry name" value="Glutathione-S-Trfase_C_sf"/>
</dbReference>
<dbReference type="AlphaFoldDB" id="A0A7N0SYP9"/>
<dbReference type="GO" id="GO:0005737">
    <property type="term" value="C:cytoplasm"/>
    <property type="evidence" value="ECO:0007669"/>
    <property type="project" value="TreeGrafter"/>
</dbReference>
<accession>A0A7N0SYP9</accession>
<comment type="catalytic activity">
    <reaction evidence="4">
        <text>RX + glutathione = an S-substituted glutathione + a halide anion + H(+)</text>
        <dbReference type="Rhea" id="RHEA:16437"/>
        <dbReference type="ChEBI" id="CHEBI:15378"/>
        <dbReference type="ChEBI" id="CHEBI:16042"/>
        <dbReference type="ChEBI" id="CHEBI:17792"/>
        <dbReference type="ChEBI" id="CHEBI:57925"/>
        <dbReference type="ChEBI" id="CHEBI:90779"/>
        <dbReference type="EC" id="2.5.1.18"/>
    </reaction>
</comment>
<dbReference type="PANTHER" id="PTHR11260:SF676">
    <property type="entry name" value="GLUTATHIONE S-TRANSFERASE U8"/>
    <property type="match status" value="1"/>
</dbReference>
<dbReference type="InterPro" id="IPR045074">
    <property type="entry name" value="GST_C_Tau"/>
</dbReference>
<dbReference type="CDD" id="cd03185">
    <property type="entry name" value="GST_C_Tau"/>
    <property type="match status" value="1"/>
</dbReference>
<dbReference type="InterPro" id="IPR040079">
    <property type="entry name" value="Glutathione_S-Trfase"/>
</dbReference>
<dbReference type="InterPro" id="IPR004045">
    <property type="entry name" value="Glutathione_S-Trfase_N"/>
</dbReference>
<dbReference type="Gene3D" id="3.40.30.10">
    <property type="entry name" value="Glutaredoxin"/>
    <property type="match status" value="1"/>
</dbReference>
<dbReference type="FunFam" id="1.20.1050.10:FF:000012">
    <property type="entry name" value="Tau class glutathione S-transferase"/>
    <property type="match status" value="1"/>
</dbReference>
<dbReference type="EC" id="2.5.1.18" evidence="1"/>
<evidence type="ECO:0000256" key="3">
    <source>
        <dbReference type="ARBA" id="ARBA00025743"/>
    </source>
</evidence>
<dbReference type="Proteomes" id="UP000594263">
    <property type="component" value="Unplaced"/>
</dbReference>
<evidence type="ECO:0000259" key="5">
    <source>
        <dbReference type="PROSITE" id="PS50404"/>
    </source>
</evidence>
<sequence>MEIKEDLKLIGSFASPFVYRIIWALNLKGVEFEYVEEDILNKSQMLLKCNPVHKKVPVLIHRGKPIAESAVILEYIEETWPGVRCLLPKDPYERSAARFWVKFGEDKNRSCYMFFMTAGEKQVKAAREAREILSILESEGLKDKKYFGGSEVGMADLIFSWIPCFLDMLEEASGVKVMGESSEDFPRLKAWCQEFRDMDVVKNTKFHRQEMVAYYKRRRLMFIS</sequence>
<dbReference type="PROSITE" id="PS50404">
    <property type="entry name" value="GST_NTER"/>
    <property type="match status" value="1"/>
</dbReference>
<dbReference type="SFLD" id="SFLDS00019">
    <property type="entry name" value="Glutathione_Transferase_(cytos"/>
    <property type="match status" value="1"/>
</dbReference>
<evidence type="ECO:0000313" key="7">
    <source>
        <dbReference type="EnsemblPlants" id="Kaladp0012s0107.1.v1.1"/>
    </source>
</evidence>
<reference evidence="7" key="1">
    <citation type="submission" date="2021-01" db="UniProtKB">
        <authorList>
            <consortium name="EnsemblPlants"/>
        </authorList>
    </citation>
    <scope>IDENTIFICATION</scope>
</reference>
<name>A0A7N0SYP9_KALFE</name>